<comment type="caution">
    <text evidence="2">The sequence shown here is derived from an EMBL/GenBank/DDBJ whole genome shotgun (WGS) entry which is preliminary data.</text>
</comment>
<protein>
    <submittedName>
        <fullName evidence="2">Uncharacterized protein</fullName>
    </submittedName>
</protein>
<keyword evidence="1" id="KW-0732">Signal</keyword>
<accession>A0A6A5ENC8</accession>
<keyword evidence="3" id="KW-1185">Reference proteome</keyword>
<dbReference type="AlphaFoldDB" id="A0A6A5ENC8"/>
<dbReference type="EMBL" id="VHII01000011">
    <property type="protein sequence ID" value="KAF1383666.1"/>
    <property type="molecule type" value="Genomic_DNA"/>
</dbReference>
<evidence type="ECO:0000313" key="3">
    <source>
        <dbReference type="Proteomes" id="UP000465112"/>
    </source>
</evidence>
<dbReference type="Proteomes" id="UP000465112">
    <property type="component" value="Chromosome 11"/>
</dbReference>
<gene>
    <name evidence="2" type="ORF">PFLUV_G00134220</name>
</gene>
<name>A0A6A5ENC8_PERFL</name>
<evidence type="ECO:0000256" key="1">
    <source>
        <dbReference type="SAM" id="SignalP"/>
    </source>
</evidence>
<organism evidence="2 3">
    <name type="scientific">Perca fluviatilis</name>
    <name type="common">European perch</name>
    <dbReference type="NCBI Taxonomy" id="8168"/>
    <lineage>
        <taxon>Eukaryota</taxon>
        <taxon>Metazoa</taxon>
        <taxon>Chordata</taxon>
        <taxon>Craniata</taxon>
        <taxon>Vertebrata</taxon>
        <taxon>Euteleostomi</taxon>
        <taxon>Actinopterygii</taxon>
        <taxon>Neopterygii</taxon>
        <taxon>Teleostei</taxon>
        <taxon>Neoteleostei</taxon>
        <taxon>Acanthomorphata</taxon>
        <taxon>Eupercaria</taxon>
        <taxon>Perciformes</taxon>
        <taxon>Percoidei</taxon>
        <taxon>Percidae</taxon>
        <taxon>Percinae</taxon>
        <taxon>Perca</taxon>
    </lineage>
</organism>
<reference evidence="2 3" key="1">
    <citation type="submission" date="2019-06" db="EMBL/GenBank/DDBJ databases">
        <title>A chromosome-scale genome assembly of the European perch, Perca fluviatilis.</title>
        <authorList>
            <person name="Roques C."/>
            <person name="Zahm M."/>
            <person name="Cabau C."/>
            <person name="Klopp C."/>
            <person name="Bouchez O."/>
            <person name="Donnadieu C."/>
            <person name="Kuhl H."/>
            <person name="Gislard M."/>
            <person name="Guendouz S."/>
            <person name="Journot L."/>
            <person name="Haffray P."/>
            <person name="Bestin A."/>
            <person name="Morvezen R."/>
            <person name="Feron R."/>
            <person name="Wen M."/>
            <person name="Jouanno E."/>
            <person name="Herpin A."/>
            <person name="Schartl M."/>
            <person name="Postlethwait J."/>
            <person name="Schaerlinger B."/>
            <person name="Chardard D."/>
            <person name="Lecocq T."/>
            <person name="Poncet C."/>
            <person name="Jaffrelo L."/>
            <person name="Lampietro C."/>
            <person name="Guiguen Y."/>
        </authorList>
    </citation>
    <scope>NUCLEOTIDE SEQUENCE [LARGE SCALE GENOMIC DNA]</scope>
    <source>
        <tissue evidence="2">Blood</tissue>
    </source>
</reference>
<feature type="chain" id="PRO_5025429743" evidence="1">
    <location>
        <begin position="27"/>
        <end position="70"/>
    </location>
</feature>
<feature type="signal peptide" evidence="1">
    <location>
        <begin position="1"/>
        <end position="26"/>
    </location>
</feature>
<proteinExistence type="predicted"/>
<evidence type="ECO:0000313" key="2">
    <source>
        <dbReference type="EMBL" id="KAF1383666.1"/>
    </source>
</evidence>
<sequence length="70" mass="7877">MDRSVLLVLWCLQAFLLIASFTSTDAAALVRDDHQQQSIDLVAREEKKPGSKKRKKQCGWYHGGCGFPVQ</sequence>